<dbReference type="PANTHER" id="PTHR22916:SF3">
    <property type="entry name" value="UDP-GLCNAC:BETAGAL BETA-1,3-N-ACETYLGLUCOSAMINYLTRANSFERASE-LIKE PROTEIN 1"/>
    <property type="match status" value="1"/>
</dbReference>
<dbReference type="PANTHER" id="PTHR22916">
    <property type="entry name" value="GLYCOSYLTRANSFERASE"/>
    <property type="match status" value="1"/>
</dbReference>
<dbReference type="Pfam" id="PF00535">
    <property type="entry name" value="Glycos_transf_2"/>
    <property type="match status" value="1"/>
</dbReference>
<accession>A0A5C6ZH86</accession>
<reference evidence="2 3" key="1">
    <citation type="submission" date="2019-08" db="EMBL/GenBank/DDBJ databases">
        <title>Genomes of Subsaximicrobium wynnwilliamsii strains.</title>
        <authorList>
            <person name="Bowman J.P."/>
        </authorList>
    </citation>
    <scope>NUCLEOTIDE SEQUENCE [LARGE SCALE GENOMIC DNA]</scope>
    <source>
        <strain evidence="2 3">2-80-2</strain>
    </source>
</reference>
<dbReference type="Proteomes" id="UP000321578">
    <property type="component" value="Unassembled WGS sequence"/>
</dbReference>
<keyword evidence="2" id="KW-0808">Transferase</keyword>
<dbReference type="InterPro" id="IPR001173">
    <property type="entry name" value="Glyco_trans_2-like"/>
</dbReference>
<gene>
    <name evidence="2" type="ORF">ESY86_09885</name>
</gene>
<dbReference type="AlphaFoldDB" id="A0A5C6ZH86"/>
<dbReference type="EMBL" id="VORO01000009">
    <property type="protein sequence ID" value="TXD89076.1"/>
    <property type="molecule type" value="Genomic_DNA"/>
</dbReference>
<evidence type="ECO:0000313" key="2">
    <source>
        <dbReference type="EMBL" id="TXD89076.1"/>
    </source>
</evidence>
<keyword evidence="3" id="KW-1185">Reference proteome</keyword>
<comment type="caution">
    <text evidence="2">The sequence shown here is derived from an EMBL/GenBank/DDBJ whole genome shotgun (WGS) entry which is preliminary data.</text>
</comment>
<sequence length="251" mass="28412">MKVSIITATYDSELTLPDCMASVLSQSHEDIEYVIIDGDSKDGTLGFIESKAKAHANIVYASEPDKGIYDALNKGIQMATGDVIGFVHSDDYLADPKVIENIVTAFEQHKADGVYGDLHYVSFEDPQKLIRNWKSQVFQNKLLQRGWMPAHPTLFLKREVYLQKGGFNLGYKIAADYDFILRVFRDPSYSFQYVPITITKMRLGGASNKSLKNLIQKTKEDYRASKSNGLSLPFKVILLKNLSKIPQWFKK</sequence>
<dbReference type="Gene3D" id="3.90.550.10">
    <property type="entry name" value="Spore Coat Polysaccharide Biosynthesis Protein SpsA, Chain A"/>
    <property type="match status" value="1"/>
</dbReference>
<organism evidence="2 3">
    <name type="scientific">Subsaximicrobium wynnwilliamsii</name>
    <dbReference type="NCBI Taxonomy" id="291179"/>
    <lineage>
        <taxon>Bacteria</taxon>
        <taxon>Pseudomonadati</taxon>
        <taxon>Bacteroidota</taxon>
        <taxon>Flavobacteriia</taxon>
        <taxon>Flavobacteriales</taxon>
        <taxon>Flavobacteriaceae</taxon>
        <taxon>Subsaximicrobium</taxon>
    </lineage>
</organism>
<proteinExistence type="predicted"/>
<dbReference type="SUPFAM" id="SSF53448">
    <property type="entry name" value="Nucleotide-diphospho-sugar transferases"/>
    <property type="match status" value="1"/>
</dbReference>
<protein>
    <submittedName>
        <fullName evidence="2">Glycosyltransferase</fullName>
    </submittedName>
</protein>
<evidence type="ECO:0000313" key="3">
    <source>
        <dbReference type="Proteomes" id="UP000321578"/>
    </source>
</evidence>
<feature type="domain" description="Glycosyltransferase 2-like" evidence="1">
    <location>
        <begin position="4"/>
        <end position="140"/>
    </location>
</feature>
<dbReference type="GO" id="GO:0016758">
    <property type="term" value="F:hexosyltransferase activity"/>
    <property type="evidence" value="ECO:0007669"/>
    <property type="project" value="UniProtKB-ARBA"/>
</dbReference>
<dbReference type="CDD" id="cd06433">
    <property type="entry name" value="GT_2_WfgS_like"/>
    <property type="match status" value="1"/>
</dbReference>
<dbReference type="RefSeq" id="WP_147086430.1">
    <property type="nucleotide sequence ID" value="NZ_VORN01000009.1"/>
</dbReference>
<name>A0A5C6ZH86_9FLAO</name>
<dbReference type="InterPro" id="IPR029044">
    <property type="entry name" value="Nucleotide-diphossugar_trans"/>
</dbReference>
<evidence type="ECO:0000259" key="1">
    <source>
        <dbReference type="Pfam" id="PF00535"/>
    </source>
</evidence>
<dbReference type="OrthoDB" id="9788101at2"/>